<dbReference type="EC" id="5.1.1.-" evidence="2"/>
<protein>
    <submittedName>
        <fullName evidence="2">Linear gramicidin synthetase subunit C domain protein</fullName>
        <ecNumber evidence="2">5.1.1.-</ecNumber>
    </submittedName>
</protein>
<proteinExistence type="predicted"/>
<name>X8E8Q5_MYCXE</name>
<accession>X8E8Q5</accession>
<evidence type="ECO:0000256" key="1">
    <source>
        <dbReference type="SAM" id="MobiDB-lite"/>
    </source>
</evidence>
<dbReference type="AlphaFoldDB" id="X8E8Q5"/>
<dbReference type="GO" id="GO:0016853">
    <property type="term" value="F:isomerase activity"/>
    <property type="evidence" value="ECO:0007669"/>
    <property type="project" value="UniProtKB-KW"/>
</dbReference>
<evidence type="ECO:0000313" key="2">
    <source>
        <dbReference type="EMBL" id="EUA76215.1"/>
    </source>
</evidence>
<organism evidence="2">
    <name type="scientific">Mycobacterium xenopi 4042</name>
    <dbReference type="NCBI Taxonomy" id="1299334"/>
    <lineage>
        <taxon>Bacteria</taxon>
        <taxon>Bacillati</taxon>
        <taxon>Actinomycetota</taxon>
        <taxon>Actinomycetes</taxon>
        <taxon>Mycobacteriales</taxon>
        <taxon>Mycobacteriaceae</taxon>
        <taxon>Mycobacterium</taxon>
    </lineage>
</organism>
<comment type="caution">
    <text evidence="2">The sequence shown here is derived from an EMBL/GenBank/DDBJ whole genome shotgun (WGS) entry which is preliminary data.</text>
</comment>
<dbReference type="EMBL" id="JAOB01000008">
    <property type="protein sequence ID" value="EUA76215.1"/>
    <property type="molecule type" value="Genomic_DNA"/>
</dbReference>
<feature type="region of interest" description="Disordered" evidence="1">
    <location>
        <begin position="81"/>
        <end position="113"/>
    </location>
</feature>
<sequence>MWFEALRGICAHVRPVAVDPVGYRACRLSQQQIDELHQRHRVADILPLTPLQQGCSSTPAPPTAAAMTCMRFSLMWPSRPVGSAPAARGGGHGGQPASQPGGRFWTGSTSRCR</sequence>
<reference evidence="2" key="1">
    <citation type="submission" date="2014-01" db="EMBL/GenBank/DDBJ databases">
        <authorList>
            <person name="Brown-Elliot B."/>
            <person name="Wallace R."/>
            <person name="Lenaerts A."/>
            <person name="Ordway D."/>
            <person name="DeGroote M.A."/>
            <person name="Parker T."/>
            <person name="Sizemore C."/>
            <person name="Tallon L.J."/>
            <person name="Sadzewicz L.K."/>
            <person name="Sengamalay N."/>
            <person name="Fraser C.M."/>
            <person name="Hine E."/>
            <person name="Shefchek K.A."/>
            <person name="Das S.P."/>
            <person name="Tettelin H."/>
        </authorList>
    </citation>
    <scope>NUCLEOTIDE SEQUENCE [LARGE SCALE GENOMIC DNA]</scope>
    <source>
        <strain evidence="2">4042</strain>
    </source>
</reference>
<keyword evidence="2" id="KW-0413">Isomerase</keyword>
<dbReference type="PATRIC" id="fig|1299334.3.peg.549"/>
<gene>
    <name evidence="2" type="ORF">I553_9174</name>
</gene>